<dbReference type="PANTHER" id="PTHR21022:SF19">
    <property type="entry name" value="PREPHENATE DEHYDRATASE-RELATED"/>
    <property type="match status" value="1"/>
</dbReference>
<dbReference type="Gene3D" id="1.20.59.10">
    <property type="entry name" value="Chorismate mutase"/>
    <property type="match status" value="1"/>
</dbReference>
<keyword evidence="11" id="KW-0057">Aromatic amino acid biosynthesis</keyword>
<accession>A0A2X2WQL6</accession>
<feature type="domain" description="Prephenate dehydratase" evidence="23">
    <location>
        <begin position="105"/>
        <end position="285"/>
    </location>
</feature>
<dbReference type="GO" id="GO:0046417">
    <property type="term" value="P:chorismate metabolic process"/>
    <property type="evidence" value="ECO:0007669"/>
    <property type="project" value="InterPro"/>
</dbReference>
<dbReference type="PROSITE" id="PS51168">
    <property type="entry name" value="CHORISMATE_MUT_2"/>
    <property type="match status" value="1"/>
</dbReference>
<feature type="binding site" evidence="19">
    <location>
        <position position="48"/>
    </location>
    <ligand>
        <name>substrate</name>
    </ligand>
</feature>
<name>A0A2X2WQL6_CITKO</name>
<reference evidence="24 25" key="1">
    <citation type="submission" date="2018-06" db="EMBL/GenBank/DDBJ databases">
        <authorList>
            <consortium name="Pathogen Informatics"/>
            <person name="Doyle S."/>
        </authorList>
    </citation>
    <scope>NUCLEOTIDE SEQUENCE [LARGE SCALE GENOMIC DNA]</scope>
    <source>
        <strain evidence="24 25">NCTC10786</strain>
    </source>
</reference>
<feature type="binding site" evidence="19">
    <location>
        <position position="28"/>
    </location>
    <ligand>
        <name>substrate</name>
    </ligand>
</feature>
<dbReference type="InterPro" id="IPR036263">
    <property type="entry name" value="Chorismate_II_sf"/>
</dbReference>
<dbReference type="FunFam" id="3.40.190.10:FF:000044">
    <property type="entry name" value="Chorismate mutase/prephenate dehydratase"/>
    <property type="match status" value="1"/>
</dbReference>
<dbReference type="GO" id="GO:0004664">
    <property type="term" value="F:prephenate dehydratase activity"/>
    <property type="evidence" value="ECO:0007669"/>
    <property type="project" value="UniProtKB-EC"/>
</dbReference>
<keyword evidence="13" id="KW-0413">Isomerase</keyword>
<organism evidence="24 25">
    <name type="scientific">Citrobacter koseri</name>
    <name type="common">Citrobacter diversus</name>
    <dbReference type="NCBI Taxonomy" id="545"/>
    <lineage>
        <taxon>Bacteria</taxon>
        <taxon>Pseudomonadati</taxon>
        <taxon>Pseudomonadota</taxon>
        <taxon>Gammaproteobacteria</taxon>
        <taxon>Enterobacterales</taxon>
        <taxon>Enterobacteriaceae</taxon>
        <taxon>Citrobacter</taxon>
    </lineage>
</organism>
<evidence type="ECO:0000256" key="19">
    <source>
        <dbReference type="PIRSR" id="PIRSR001500-1"/>
    </source>
</evidence>
<dbReference type="SMART" id="SM00830">
    <property type="entry name" value="CM_2"/>
    <property type="match status" value="1"/>
</dbReference>
<comment type="pathway">
    <text evidence="4">Amino-acid biosynthesis; L-phenylalanine biosynthesis; phenylpyruvate from prephenate: step 1/1.</text>
</comment>
<dbReference type="Gene3D" id="3.30.70.260">
    <property type="match status" value="1"/>
</dbReference>
<dbReference type="FunFam" id="3.40.190.10:FF:000034">
    <property type="entry name" value="Chorismate mutase/prephenate dehydratase"/>
    <property type="match status" value="1"/>
</dbReference>
<dbReference type="CDD" id="cd13631">
    <property type="entry name" value="PBP2_Ct-PDT_like"/>
    <property type="match status" value="1"/>
</dbReference>
<evidence type="ECO:0000259" key="22">
    <source>
        <dbReference type="PROSITE" id="PS51168"/>
    </source>
</evidence>
<comment type="catalytic activity">
    <reaction evidence="18">
        <text>prephenate + H(+) = 3-phenylpyruvate + CO2 + H2O</text>
        <dbReference type="Rhea" id="RHEA:21648"/>
        <dbReference type="ChEBI" id="CHEBI:15377"/>
        <dbReference type="ChEBI" id="CHEBI:15378"/>
        <dbReference type="ChEBI" id="CHEBI:16526"/>
        <dbReference type="ChEBI" id="CHEBI:18005"/>
        <dbReference type="ChEBI" id="CHEBI:29934"/>
        <dbReference type="EC" id="4.2.1.51"/>
    </reaction>
</comment>
<evidence type="ECO:0000256" key="14">
    <source>
        <dbReference type="ARBA" id="ARBA00023239"/>
    </source>
</evidence>
<evidence type="ECO:0000256" key="5">
    <source>
        <dbReference type="ARBA" id="ARBA00004817"/>
    </source>
</evidence>
<evidence type="ECO:0000256" key="13">
    <source>
        <dbReference type="ARBA" id="ARBA00023235"/>
    </source>
</evidence>
<evidence type="ECO:0000256" key="6">
    <source>
        <dbReference type="ARBA" id="ARBA00012404"/>
    </source>
</evidence>
<evidence type="ECO:0000313" key="24">
    <source>
        <dbReference type="EMBL" id="SQB41897.1"/>
    </source>
</evidence>
<dbReference type="UniPathway" id="UPA00121">
    <property type="reaction ID" value="UER00345"/>
</dbReference>
<evidence type="ECO:0000256" key="15">
    <source>
        <dbReference type="ARBA" id="ARBA00023268"/>
    </source>
</evidence>
<evidence type="ECO:0000256" key="7">
    <source>
        <dbReference type="ARBA" id="ARBA00013147"/>
    </source>
</evidence>
<evidence type="ECO:0000256" key="12">
    <source>
        <dbReference type="ARBA" id="ARBA00023222"/>
    </source>
</evidence>
<keyword evidence="9" id="KW-0963">Cytoplasm</keyword>
<dbReference type="InterPro" id="IPR045865">
    <property type="entry name" value="ACT-like_dom_sf"/>
</dbReference>
<feature type="binding site" evidence="19">
    <location>
        <position position="88"/>
    </location>
    <ligand>
        <name>substrate</name>
    </ligand>
</feature>
<evidence type="ECO:0000256" key="1">
    <source>
        <dbReference type="ARBA" id="ARBA00000824"/>
    </source>
</evidence>
<dbReference type="InterPro" id="IPR002701">
    <property type="entry name" value="CM_II_prokaryot"/>
</dbReference>
<evidence type="ECO:0000256" key="16">
    <source>
        <dbReference type="ARBA" id="ARBA00031175"/>
    </source>
</evidence>
<dbReference type="Pfam" id="PF01817">
    <property type="entry name" value="CM_2"/>
    <property type="match status" value="1"/>
</dbReference>
<evidence type="ECO:0000256" key="9">
    <source>
        <dbReference type="ARBA" id="ARBA00022490"/>
    </source>
</evidence>
<dbReference type="GO" id="GO:0004106">
    <property type="term" value="F:chorismate mutase activity"/>
    <property type="evidence" value="ECO:0007669"/>
    <property type="project" value="UniProtKB-EC"/>
</dbReference>
<evidence type="ECO:0000313" key="25">
    <source>
        <dbReference type="Proteomes" id="UP000251584"/>
    </source>
</evidence>
<dbReference type="EC" id="5.4.99.5" evidence="6"/>
<comment type="function">
    <text evidence="2">Catalyzes the Claisen rearrangement of chorismate to prephenate and the decarboxylation/dehydration of prephenate to phenylpyruvate.</text>
</comment>
<dbReference type="EMBL" id="UAVY01000011">
    <property type="protein sequence ID" value="SQB41897.1"/>
    <property type="molecule type" value="Genomic_DNA"/>
</dbReference>
<feature type="binding site" evidence="19">
    <location>
        <position position="84"/>
    </location>
    <ligand>
        <name>substrate</name>
    </ligand>
</feature>
<dbReference type="GO" id="GO:0005737">
    <property type="term" value="C:cytoplasm"/>
    <property type="evidence" value="ECO:0007669"/>
    <property type="project" value="UniProtKB-SubCell"/>
</dbReference>
<dbReference type="InterPro" id="IPR010952">
    <property type="entry name" value="CM_P_1"/>
</dbReference>
<keyword evidence="14" id="KW-0456">Lyase</keyword>
<feature type="binding site" evidence="19">
    <location>
        <position position="39"/>
    </location>
    <ligand>
        <name>substrate</name>
    </ligand>
</feature>
<keyword evidence="15" id="KW-0511">Multifunctional enzyme</keyword>
<dbReference type="SUPFAM" id="SSF55021">
    <property type="entry name" value="ACT-like"/>
    <property type="match status" value="1"/>
</dbReference>
<dbReference type="EC" id="4.2.1.51" evidence="7"/>
<dbReference type="PROSITE" id="PS51171">
    <property type="entry name" value="PREPHENATE_DEHYDR_3"/>
    <property type="match status" value="1"/>
</dbReference>
<dbReference type="NCBIfam" id="NF007910">
    <property type="entry name" value="PRK10622.1"/>
    <property type="match status" value="1"/>
</dbReference>
<evidence type="ECO:0000256" key="18">
    <source>
        <dbReference type="ARBA" id="ARBA00047848"/>
    </source>
</evidence>
<protein>
    <recommendedName>
        <fullName evidence="8">Bifunctional chorismate mutase/prephenate dehydratase</fullName>
        <ecNumber evidence="7">4.2.1.51</ecNumber>
        <ecNumber evidence="6">5.4.99.5</ecNumber>
    </recommendedName>
    <alternativeName>
        <fullName evidence="17">Chorismate mutase-prephenate dehydratase</fullName>
    </alternativeName>
    <alternativeName>
        <fullName evidence="16">p-protein</fullName>
    </alternativeName>
</protein>
<gene>
    <name evidence="24" type="primary">pheA</name>
    <name evidence="24" type="ORF">NCTC10786_06193</name>
</gene>
<comment type="pathway">
    <text evidence="5">Metabolic intermediate biosynthesis; prephenate biosynthesis; prephenate from chorismate: step 1/1.</text>
</comment>
<dbReference type="InterPro" id="IPR036979">
    <property type="entry name" value="CM_dom_sf"/>
</dbReference>
<evidence type="ECO:0000256" key="17">
    <source>
        <dbReference type="ARBA" id="ARBA00031520"/>
    </source>
</evidence>
<dbReference type="InterPro" id="IPR008242">
    <property type="entry name" value="Chor_mutase/pphenate_deHydtase"/>
</dbReference>
<comment type="subcellular location">
    <subcellularLocation>
        <location evidence="3">Cytoplasm</location>
    </subcellularLocation>
</comment>
<dbReference type="Proteomes" id="UP000251584">
    <property type="component" value="Unassembled WGS sequence"/>
</dbReference>
<evidence type="ECO:0000259" key="23">
    <source>
        <dbReference type="PROSITE" id="PS51171"/>
    </source>
</evidence>
<feature type="site" description="Essential for prephenate dehydratase activity" evidence="20">
    <location>
        <position position="278"/>
    </location>
</feature>
<dbReference type="SUPFAM" id="SSF48600">
    <property type="entry name" value="Chorismate mutase II"/>
    <property type="match status" value="1"/>
</dbReference>
<evidence type="ECO:0000256" key="11">
    <source>
        <dbReference type="ARBA" id="ARBA00023141"/>
    </source>
</evidence>
<dbReference type="AlphaFoldDB" id="A0A2X2WQL6"/>
<proteinExistence type="predicted"/>
<sequence>MTSENPLLALREKISALDVKLLALLAERRELAVEVGKAKLLSHRPVRDIDRERDLLDRLIALGKAHHLDAHYITRLFQLIIEDSVLTQQALLQQHLNKINPHSARIAFLGPKGSYSHLAARQYAARHFEQFIESGCAKFADIFNQVETGQADYAVVPIENTSSGAINDVYDLLQHTSLSIVGEMTITIDHCVLVSGTTDLNTIETVYSHPQPFQQCSKFLNRYPHWKIEYTESTSAAMEKVAQANSPRVAALGSEAGGVLHGLQVLERIEANQTQNITRFVVLARKAVNVSDQVPAKTTLLIATGQQAGALVEALLVLRNHNLIMTKLESRSDSRQPVGRDVLSRYPGQPRITGDEKSAERVRGNYPLNEGTGLLPQRGTLCLSIRTNCLIMPDSATLIRPTIHAIL</sequence>
<evidence type="ECO:0000256" key="4">
    <source>
        <dbReference type="ARBA" id="ARBA00004741"/>
    </source>
</evidence>
<dbReference type="UniPathway" id="UPA00120">
    <property type="reaction ID" value="UER00203"/>
</dbReference>
<dbReference type="PANTHER" id="PTHR21022">
    <property type="entry name" value="PREPHENATE DEHYDRATASE P PROTEIN"/>
    <property type="match status" value="1"/>
</dbReference>
<dbReference type="NCBIfam" id="TIGR01797">
    <property type="entry name" value="CM_P_1"/>
    <property type="match status" value="1"/>
</dbReference>
<evidence type="ECO:0000256" key="10">
    <source>
        <dbReference type="ARBA" id="ARBA00022605"/>
    </source>
</evidence>
<dbReference type="Pfam" id="PF00800">
    <property type="entry name" value="PDT"/>
    <property type="match status" value="1"/>
</dbReference>
<evidence type="ECO:0000256" key="2">
    <source>
        <dbReference type="ARBA" id="ARBA00002364"/>
    </source>
</evidence>
<feature type="domain" description="Chorismate mutase" evidence="22">
    <location>
        <begin position="1"/>
        <end position="92"/>
    </location>
</feature>
<dbReference type="SUPFAM" id="SSF53850">
    <property type="entry name" value="Periplasmic binding protein-like II"/>
    <property type="match status" value="1"/>
</dbReference>
<evidence type="ECO:0000256" key="3">
    <source>
        <dbReference type="ARBA" id="ARBA00004496"/>
    </source>
</evidence>
<evidence type="ECO:0000256" key="8">
    <source>
        <dbReference type="ARBA" id="ARBA00014401"/>
    </source>
</evidence>
<dbReference type="Gene3D" id="3.40.190.10">
    <property type="entry name" value="Periplasmic binding protein-like II"/>
    <property type="match status" value="2"/>
</dbReference>
<dbReference type="PIRSF" id="PIRSF001500">
    <property type="entry name" value="Chor_mut_pdt_Ppr"/>
    <property type="match status" value="1"/>
</dbReference>
<keyword evidence="10" id="KW-0028">Amino-acid biosynthesis</keyword>
<comment type="catalytic activity">
    <reaction evidence="1">
        <text>chorismate = prephenate</text>
        <dbReference type="Rhea" id="RHEA:13897"/>
        <dbReference type="ChEBI" id="CHEBI:29748"/>
        <dbReference type="ChEBI" id="CHEBI:29934"/>
        <dbReference type="EC" id="5.4.99.5"/>
    </reaction>
</comment>
<dbReference type="InterPro" id="IPR001086">
    <property type="entry name" value="Preph_deHydtase"/>
</dbReference>
<feature type="region of interest" description="Disordered" evidence="21">
    <location>
        <begin position="334"/>
        <end position="359"/>
    </location>
</feature>
<feature type="binding site" evidence="19">
    <location>
        <position position="11"/>
    </location>
    <ligand>
        <name>substrate</name>
    </ligand>
</feature>
<evidence type="ECO:0000256" key="21">
    <source>
        <dbReference type="SAM" id="MobiDB-lite"/>
    </source>
</evidence>
<evidence type="ECO:0000256" key="20">
    <source>
        <dbReference type="PIRSR" id="PIRSR001500-2"/>
    </source>
</evidence>
<keyword evidence="12" id="KW-0584">Phenylalanine biosynthesis</keyword>
<dbReference type="FunFam" id="1.20.59.10:FF:000002">
    <property type="entry name" value="Chorismate mutase/prephenate dehydratase"/>
    <property type="match status" value="1"/>
</dbReference>
<feature type="binding site" evidence="19">
    <location>
        <position position="52"/>
    </location>
    <ligand>
        <name>substrate</name>
    </ligand>
</feature>
<dbReference type="GO" id="GO:0009094">
    <property type="term" value="P:L-phenylalanine biosynthetic process"/>
    <property type="evidence" value="ECO:0007669"/>
    <property type="project" value="UniProtKB-UniPathway"/>
</dbReference>